<sequence length="545" mass="59929">MPSLVVGALLGIACLYALLRSVLRLTQDAREPPSVEDGIPFLGPVISMLTQKSQLYPNLKKKYNLGIYTLRFPAARLYIVNATALLPALQKNWRLISFTPIIAHSGTTAMGVSREGGEAMSRDMTSDGNPVVASMPIIARALGPGPELDRMNARAVEVIVAGMEKLRAKGVASSSPSATRLQFWSWAHHEIFMATTEAVYGPLNPYRNKSVEDAWNIFGPNYLNLALSPFKTITARKAYNAREYLVSAWRDYILAGGPGQGSAFVGALHEHNAAHGFSLDDLSRFHVGQSFAVISSTGPAAWWLMYHIFSDPQVLSDVRGELSSLVQDTTAGDDNDNEKADKDDESCSYAIDLAAMQDACPILVSTFKETMRHHSIGSAVRVCLEDTFLDDNEDDSHQNRRVLLKKGSLVIAPQPVHHADPPTWGPDAHAFDHLRFVRRPGRPRPDPVAFRAFGGGRHLCPGRHFSAREVMAQAALMVLMFDVAPVGGGPWPEPTCEKTPMLSPFQIPDEDVEVDVTPRDTRRWNVKFSESKQSTNIVSEDMKAE</sequence>
<dbReference type="EMBL" id="CM047944">
    <property type="protein sequence ID" value="KAI9899679.1"/>
    <property type="molecule type" value="Genomic_DNA"/>
</dbReference>
<comment type="caution">
    <text evidence="1">The sequence shown here is derived from an EMBL/GenBank/DDBJ whole genome shotgun (WGS) entry which is preliminary data.</text>
</comment>
<name>A0ACC0UZT6_9HYPO</name>
<gene>
    <name evidence="1" type="ORF">N3K66_006140</name>
</gene>
<evidence type="ECO:0000313" key="2">
    <source>
        <dbReference type="Proteomes" id="UP001163324"/>
    </source>
</evidence>
<protein>
    <submittedName>
        <fullName evidence="1">Uncharacterized protein</fullName>
    </submittedName>
</protein>
<keyword evidence="2" id="KW-1185">Reference proteome</keyword>
<proteinExistence type="predicted"/>
<organism evidence="1 2">
    <name type="scientific">Trichothecium roseum</name>
    <dbReference type="NCBI Taxonomy" id="47278"/>
    <lineage>
        <taxon>Eukaryota</taxon>
        <taxon>Fungi</taxon>
        <taxon>Dikarya</taxon>
        <taxon>Ascomycota</taxon>
        <taxon>Pezizomycotina</taxon>
        <taxon>Sordariomycetes</taxon>
        <taxon>Hypocreomycetidae</taxon>
        <taxon>Hypocreales</taxon>
        <taxon>Hypocreales incertae sedis</taxon>
        <taxon>Trichothecium</taxon>
    </lineage>
</organism>
<accession>A0ACC0UZT6</accession>
<dbReference type="Proteomes" id="UP001163324">
    <property type="component" value="Chromosome 5"/>
</dbReference>
<evidence type="ECO:0000313" key="1">
    <source>
        <dbReference type="EMBL" id="KAI9899679.1"/>
    </source>
</evidence>
<reference evidence="1" key="1">
    <citation type="submission" date="2022-10" db="EMBL/GenBank/DDBJ databases">
        <title>Complete Genome of Trichothecium roseum strain YXFP-22015, a Plant Pathogen Isolated from Citrus.</title>
        <authorList>
            <person name="Wang Y."/>
            <person name="Zhu L."/>
        </authorList>
    </citation>
    <scope>NUCLEOTIDE SEQUENCE</scope>
    <source>
        <strain evidence="1">YXFP-22015</strain>
    </source>
</reference>